<gene>
    <name evidence="4" type="ORF">OFLC_LOCUS13544</name>
</gene>
<dbReference type="Gene3D" id="3.30.70.330">
    <property type="match status" value="1"/>
</dbReference>
<accession>A0A183I1D2</accession>
<keyword evidence="1" id="KW-0694">RNA-binding</keyword>
<evidence type="ECO:0000259" key="3">
    <source>
        <dbReference type="SMART" id="SM00360"/>
    </source>
</evidence>
<dbReference type="PANTHER" id="PTHR19965:SF82">
    <property type="entry name" value="THO COMPLEX SUBUNIT 4"/>
    <property type="match status" value="1"/>
</dbReference>
<feature type="domain" description="RRM" evidence="3">
    <location>
        <begin position="101"/>
        <end position="171"/>
    </location>
</feature>
<dbReference type="InterPro" id="IPR035979">
    <property type="entry name" value="RBD_domain_sf"/>
</dbReference>
<evidence type="ECO:0000313" key="5">
    <source>
        <dbReference type="Proteomes" id="UP000267606"/>
    </source>
</evidence>
<protein>
    <submittedName>
        <fullName evidence="6">RRM domain-containing protein</fullName>
    </submittedName>
</protein>
<sequence length="252" mass="28733">MSLVNLSLDEIIARRKRTDKKTNGSVSRFRNIKKKKDYAPEYAATNLAFTRPEASLLDVPSGKWDHSGFEEMYGIGSGDGPLPAPERSGKFNRVDLARKVRLHITNLAPTVNSADLNELFEEYSIHSATVNYNEMGESVGTADVVTDRVTAREIIANLDGVALDGEVMAFHMIDDQAVPINRIVRIKDRLSFREHSGGITKKRLPKRTITETNNRRKNRPKRLQMTDEELDRELEEYMNKRSQKQNEQKMEI</sequence>
<keyword evidence="5" id="KW-1185">Reference proteome</keyword>
<evidence type="ECO:0000256" key="1">
    <source>
        <dbReference type="ARBA" id="ARBA00022884"/>
    </source>
</evidence>
<dbReference type="PANTHER" id="PTHR19965">
    <property type="entry name" value="RNA AND EXPORT FACTOR BINDING PROTEIN"/>
    <property type="match status" value="1"/>
</dbReference>
<dbReference type="STRING" id="387005.A0A183I1D2"/>
<dbReference type="GO" id="GO:0005634">
    <property type="term" value="C:nucleus"/>
    <property type="evidence" value="ECO:0007669"/>
    <property type="project" value="TreeGrafter"/>
</dbReference>
<reference evidence="4 5" key="2">
    <citation type="submission" date="2018-11" db="EMBL/GenBank/DDBJ databases">
        <authorList>
            <consortium name="Pathogen Informatics"/>
        </authorList>
    </citation>
    <scope>NUCLEOTIDE SEQUENCE [LARGE SCALE GENOMIC DNA]</scope>
</reference>
<dbReference type="SUPFAM" id="SSF54928">
    <property type="entry name" value="RNA-binding domain, RBD"/>
    <property type="match status" value="1"/>
</dbReference>
<dbReference type="InterPro" id="IPR012677">
    <property type="entry name" value="Nucleotide-bd_a/b_plait_sf"/>
</dbReference>
<dbReference type="AlphaFoldDB" id="A0A183I1D2"/>
<dbReference type="GO" id="GO:0006406">
    <property type="term" value="P:mRNA export from nucleus"/>
    <property type="evidence" value="ECO:0007669"/>
    <property type="project" value="TreeGrafter"/>
</dbReference>
<dbReference type="WBParaSite" id="OFLC_0001354501-mRNA-1">
    <property type="protein sequence ID" value="OFLC_0001354501-mRNA-1"/>
    <property type="gene ID" value="OFLC_0001354501"/>
</dbReference>
<evidence type="ECO:0000256" key="2">
    <source>
        <dbReference type="SAM" id="MobiDB-lite"/>
    </source>
</evidence>
<feature type="compositionally biased region" description="Basic and acidic residues" evidence="2">
    <location>
        <begin position="235"/>
        <end position="252"/>
    </location>
</feature>
<dbReference type="SMART" id="SM00360">
    <property type="entry name" value="RRM"/>
    <property type="match status" value="1"/>
</dbReference>
<dbReference type="InterPro" id="IPR051229">
    <property type="entry name" value="ALYREF_mRNA_export"/>
</dbReference>
<dbReference type="GO" id="GO:0003729">
    <property type="term" value="F:mRNA binding"/>
    <property type="evidence" value="ECO:0007669"/>
    <property type="project" value="TreeGrafter"/>
</dbReference>
<organism evidence="6">
    <name type="scientific">Onchocerca flexuosa</name>
    <dbReference type="NCBI Taxonomy" id="387005"/>
    <lineage>
        <taxon>Eukaryota</taxon>
        <taxon>Metazoa</taxon>
        <taxon>Ecdysozoa</taxon>
        <taxon>Nematoda</taxon>
        <taxon>Chromadorea</taxon>
        <taxon>Rhabditida</taxon>
        <taxon>Spirurina</taxon>
        <taxon>Spiruromorpha</taxon>
        <taxon>Filarioidea</taxon>
        <taxon>Onchocercidae</taxon>
        <taxon>Onchocerca</taxon>
    </lineage>
</organism>
<proteinExistence type="predicted"/>
<reference evidence="6" key="1">
    <citation type="submission" date="2016-06" db="UniProtKB">
        <authorList>
            <consortium name="WormBaseParasite"/>
        </authorList>
    </citation>
    <scope>IDENTIFICATION</scope>
</reference>
<dbReference type="InterPro" id="IPR000504">
    <property type="entry name" value="RRM_dom"/>
</dbReference>
<evidence type="ECO:0000313" key="4">
    <source>
        <dbReference type="EMBL" id="VDP14029.1"/>
    </source>
</evidence>
<feature type="region of interest" description="Disordered" evidence="2">
    <location>
        <begin position="212"/>
        <end position="252"/>
    </location>
</feature>
<evidence type="ECO:0000313" key="6">
    <source>
        <dbReference type="WBParaSite" id="OFLC_0001354501-mRNA-1"/>
    </source>
</evidence>
<dbReference type="Proteomes" id="UP000267606">
    <property type="component" value="Unassembled WGS sequence"/>
</dbReference>
<dbReference type="EMBL" id="UZAJ01040257">
    <property type="protein sequence ID" value="VDP14029.1"/>
    <property type="molecule type" value="Genomic_DNA"/>
</dbReference>
<dbReference type="CDD" id="cd12418">
    <property type="entry name" value="RRM_Aly_REF_like"/>
    <property type="match status" value="1"/>
</dbReference>
<name>A0A183I1D2_9BILA</name>